<comment type="caution">
    <text evidence="2">The sequence shown here is derived from an EMBL/GenBank/DDBJ whole genome shotgun (WGS) entry which is preliminary data.</text>
</comment>
<evidence type="ECO:0000313" key="3">
    <source>
        <dbReference type="Proteomes" id="UP000663853"/>
    </source>
</evidence>
<dbReference type="AlphaFoldDB" id="A0A8H2XSN4"/>
<evidence type="ECO:0000259" key="1">
    <source>
        <dbReference type="Pfam" id="PF12770"/>
    </source>
</evidence>
<accession>A0A8H2XSN4</accession>
<dbReference type="InterPro" id="IPR024983">
    <property type="entry name" value="CHAT_dom"/>
</dbReference>
<sequence length="1253" mass="140351">MSREEISFLFDSGVSILNQAKSNPHSPNYGDSLAEAKHYLDKVVDLTERDDPSFGSYVSTWAGVHVLCLALIDYSPELDSYLASSPLVKTLNTWFRDEGEQPREDLHVDDQELEDFWAGISQIQNDRCSSLDNPALLSPRSLAASVDALDEAILRSRSASSLCVWNLCCSVVLYLRMDVYNPSEISRCISSVARAAASGNTREILPSEDMDPSLLKAIDHILHNPQIEFRQNSLRSLVAFYAQRQLSMFNKLWGSYQTDQDTSSTDLDDAISASFEGILWTQDIGISTTVRFELISGYANAAYERFNIAQRLEDLEDSVHLLQEVQSYSRVVNDKMAAVKQLHAAMSADLAYMLSESQKLEDWEKSITYWRQSVLLTELDALDLAGRLFELGNLAFKLSRAYEDWKPEYILEAQEAYERAASVTDDPSFLARIHFELASILYHRFHYTGMRADSENGMSAGTTACDLVRQTPSLVQSDPYVYWSGVYAHCIRLMRFIQENFKQDDMTITERLGQVIELLELILPHPHPSRLMAMNRLGLSYTLLARVQRRGGQSTTIYSASLEKGMELHEAALKETQPDDYLLTVRQTFVGQTYYQLSDLPGIDEVTRLKQLDLSIEYFHRARLGGKHNMNNTLRLVTALKDRYKSLKQRSDLNECVSLLFEDGFRFGHPTVFLDAATQLVEICHEHNLHDMVIPAYERVFKALRSMTQLGLSSTERQEAIVYSVGRACDAAASALKNNRASVAIELLEEGRNLFFSQLLPIQMDTTPIKPQDPDLASYLDETLEKIKRFHRVTDSKSYQAIHVNFEGGSADEIDAVLRDHSPESQQLLHWGKELERCLNEVRKLPGLNDFMSPKPFSYLKRAAQHCPVVYLNISRFRCDALVIGSRQEGSEILVVPLPTTAAKVLALSQTMRRTIAQQGRGVRDETPEDDTRAMVQRGIKRQTPGQEVESVLRQSWDTIVRPVLLALGYLRSGSVHSSGSLPHICWCPSGPSAIFLPLHAAGDYTRGPEHWAMTHVVSTYTSTLSSLLRSLERESRTDVHDARMLLISQPASPPHLPLPGVVVERDRILATFDEIKGSGYVTSLHNEAGSVEEVVKQLPLHEMLHLACHGVQDMVDPLNSRVLLHDGPLTIREIIKTPLSKAELVYLSACQTATGSISTPDESFSLAGSLLFAGYKGAVATMWSINDQDGCDVATSFYKHILQRDGSPVENAAFALHRAVQELLEANPGIGPIRWIPFVYFGIPGASSGNTN</sequence>
<proteinExistence type="predicted"/>
<dbReference type="Proteomes" id="UP000663853">
    <property type="component" value="Unassembled WGS sequence"/>
</dbReference>
<reference evidence="2" key="1">
    <citation type="submission" date="2021-01" db="EMBL/GenBank/DDBJ databases">
        <authorList>
            <person name="Kaushik A."/>
        </authorList>
    </citation>
    <scope>NUCLEOTIDE SEQUENCE</scope>
    <source>
        <strain evidence="2">AG6-10EEA</strain>
    </source>
</reference>
<protein>
    <recommendedName>
        <fullName evidence="1">CHAT domain-containing protein</fullName>
    </recommendedName>
</protein>
<dbReference type="Pfam" id="PF12770">
    <property type="entry name" value="CHAT"/>
    <property type="match status" value="1"/>
</dbReference>
<name>A0A8H2XSN4_9AGAM</name>
<evidence type="ECO:0000313" key="2">
    <source>
        <dbReference type="EMBL" id="CAE6434461.1"/>
    </source>
</evidence>
<dbReference type="EMBL" id="CAJMXA010000527">
    <property type="protein sequence ID" value="CAE6434461.1"/>
    <property type="molecule type" value="Genomic_DNA"/>
</dbReference>
<gene>
    <name evidence="2" type="ORF">RDB_LOCUS28261</name>
</gene>
<organism evidence="2 3">
    <name type="scientific">Rhizoctonia solani</name>
    <dbReference type="NCBI Taxonomy" id="456999"/>
    <lineage>
        <taxon>Eukaryota</taxon>
        <taxon>Fungi</taxon>
        <taxon>Dikarya</taxon>
        <taxon>Basidiomycota</taxon>
        <taxon>Agaricomycotina</taxon>
        <taxon>Agaricomycetes</taxon>
        <taxon>Cantharellales</taxon>
        <taxon>Ceratobasidiaceae</taxon>
        <taxon>Rhizoctonia</taxon>
    </lineage>
</organism>
<feature type="domain" description="CHAT" evidence="1">
    <location>
        <begin position="952"/>
        <end position="1243"/>
    </location>
</feature>